<feature type="non-terminal residue" evidence="3">
    <location>
        <position position="595"/>
    </location>
</feature>
<feature type="compositionally biased region" description="Acidic residues" evidence="1">
    <location>
        <begin position="578"/>
        <end position="595"/>
    </location>
</feature>
<feature type="compositionally biased region" description="Low complexity" evidence="1">
    <location>
        <begin position="341"/>
        <end position="353"/>
    </location>
</feature>
<evidence type="ECO:0000256" key="2">
    <source>
        <dbReference type="SAM" id="SignalP"/>
    </source>
</evidence>
<keyword evidence="4" id="KW-1185">Reference proteome</keyword>
<dbReference type="AlphaFoldDB" id="A0AAN6JMC9"/>
<dbReference type="EMBL" id="JAPDMQ010001039">
    <property type="protein sequence ID" value="KAK0519262.1"/>
    <property type="molecule type" value="Genomic_DNA"/>
</dbReference>
<evidence type="ECO:0000256" key="1">
    <source>
        <dbReference type="SAM" id="MobiDB-lite"/>
    </source>
</evidence>
<proteinExistence type="predicted"/>
<feature type="compositionally biased region" description="Low complexity" evidence="1">
    <location>
        <begin position="550"/>
        <end position="566"/>
    </location>
</feature>
<feature type="compositionally biased region" description="Basic residues" evidence="1">
    <location>
        <begin position="364"/>
        <end position="373"/>
    </location>
</feature>
<feature type="region of interest" description="Disordered" evidence="1">
    <location>
        <begin position="229"/>
        <end position="391"/>
    </location>
</feature>
<feature type="compositionally biased region" description="Low complexity" evidence="1">
    <location>
        <begin position="449"/>
        <end position="503"/>
    </location>
</feature>
<feature type="compositionally biased region" description="Polar residues" evidence="1">
    <location>
        <begin position="265"/>
        <end position="282"/>
    </location>
</feature>
<accession>A0AAN6JMC9</accession>
<sequence length="595" mass="62531">MSIFSSILETFVFLSLVRCTVWIVKTVITAVHVPQEDSSAAQEPETAPEEPVKSVWARLAEECIPLPPLLPSPPPSPPLRPHICETSMDPDRMEIMRIALFEPHNFQQKYERIVRRQAAERRAKKVPSVARLPAAIHNFAPTIVPAFAPAYVSTVVPALAAISVPAVPYSFDTTFTPTASHEGTETDWLESDVTMIDVDTGDLAPIEASCGDVLDSDVSMFILDEDDSAAQAPPTTEDFSPLLPSFGSPTQEGSPAVADPPVIPSSKSTSPAPPQQDRTTAENLPPLPPSKSASPVAENLPPLPPSRPASPVAENFPPLPPSKSASPVAENLPPLPPSKPASPAANSLPALLSQAEGSSETRRVIRQLPRRAAARAAAQETTRVPARGGELTQDEIDAAVAMMQSEEAQGQGPRYLSENEVDDLVAQILIDMGIDLDNRIYFKSGARFAGEPDPADPEGGADAGPGADVAAANGAGPTAGAGPSAKGKASQQSQAARGSQQAAVHSNDGQPIRSTAGSGSLPPPEALLRKPEGAGSKRDQSRADGGGSGDSQQQQQQPVFQPPSQGDAEQPLFQPSQGEDDDDDFAAFAQMEDDP</sequence>
<feature type="compositionally biased region" description="Basic and acidic residues" evidence="1">
    <location>
        <begin position="527"/>
        <end position="542"/>
    </location>
</feature>
<protein>
    <submittedName>
        <fullName evidence="3">Uncharacterized protein</fullName>
    </submittedName>
</protein>
<name>A0AAN6JMC9_9BASI</name>
<evidence type="ECO:0000313" key="4">
    <source>
        <dbReference type="Proteomes" id="UP001176521"/>
    </source>
</evidence>
<gene>
    <name evidence="3" type="ORF">OC842_007508</name>
</gene>
<dbReference type="Proteomes" id="UP001176521">
    <property type="component" value="Unassembled WGS sequence"/>
</dbReference>
<keyword evidence="2" id="KW-0732">Signal</keyword>
<feature type="signal peptide" evidence="2">
    <location>
        <begin position="1"/>
        <end position="19"/>
    </location>
</feature>
<reference evidence="3" key="1">
    <citation type="journal article" date="2023" name="PhytoFront">
        <title>Draft Genome Resources of Seven Strains of Tilletia horrida, Causal Agent of Kernel Smut of Rice.</title>
        <authorList>
            <person name="Khanal S."/>
            <person name="Antony Babu S."/>
            <person name="Zhou X.G."/>
        </authorList>
    </citation>
    <scope>NUCLEOTIDE SEQUENCE</scope>
    <source>
        <strain evidence="3">TX3</strain>
    </source>
</reference>
<evidence type="ECO:0000313" key="3">
    <source>
        <dbReference type="EMBL" id="KAK0519262.1"/>
    </source>
</evidence>
<organism evidence="3 4">
    <name type="scientific">Tilletia horrida</name>
    <dbReference type="NCBI Taxonomy" id="155126"/>
    <lineage>
        <taxon>Eukaryota</taxon>
        <taxon>Fungi</taxon>
        <taxon>Dikarya</taxon>
        <taxon>Basidiomycota</taxon>
        <taxon>Ustilaginomycotina</taxon>
        <taxon>Exobasidiomycetes</taxon>
        <taxon>Tilletiales</taxon>
        <taxon>Tilletiaceae</taxon>
        <taxon>Tilletia</taxon>
    </lineage>
</organism>
<comment type="caution">
    <text evidence="3">The sequence shown here is derived from an EMBL/GenBank/DDBJ whole genome shotgun (WGS) entry which is preliminary data.</text>
</comment>
<feature type="region of interest" description="Disordered" evidence="1">
    <location>
        <begin position="447"/>
        <end position="595"/>
    </location>
</feature>
<feature type="chain" id="PRO_5043036065" evidence="2">
    <location>
        <begin position="20"/>
        <end position="595"/>
    </location>
</feature>
<feature type="compositionally biased region" description="Polar residues" evidence="1">
    <location>
        <begin position="507"/>
        <end position="518"/>
    </location>
</feature>